<evidence type="ECO:0008006" key="3">
    <source>
        <dbReference type="Google" id="ProtNLM"/>
    </source>
</evidence>
<comment type="caution">
    <text evidence="1">The sequence shown here is derived from an EMBL/GenBank/DDBJ whole genome shotgun (WGS) entry which is preliminary data.</text>
</comment>
<dbReference type="Proteomes" id="UP001186452">
    <property type="component" value="Unassembled WGS sequence"/>
</dbReference>
<sequence length="97" mass="10994">MLKIKPLRKADLNKVLSIQASAEQFAFSADPTSFTKTHVQGTLPFLIWEGEQVIGYFKLDTLLSQKQNYCPVNSLGLCTLLVDKHHPLLNQIFIKCF</sequence>
<reference evidence="1 2" key="1">
    <citation type="submission" date="2023-10" db="EMBL/GenBank/DDBJ databases">
        <title>Marine bacteria isolated from horseshoe crab.</title>
        <authorList>
            <person name="Cheng T.H."/>
        </authorList>
    </citation>
    <scope>NUCLEOTIDE SEQUENCE [LARGE SCALE GENOMIC DNA]</scope>
    <source>
        <strain evidence="1 2">HSC6</strain>
    </source>
</reference>
<keyword evidence="2" id="KW-1185">Reference proteome</keyword>
<dbReference type="RefSeq" id="WP_317522841.1">
    <property type="nucleotide sequence ID" value="NZ_JAWJZI010000005.1"/>
</dbReference>
<gene>
    <name evidence="1" type="ORF">R2X38_13735</name>
</gene>
<name>A0ABU3ZIW3_9GAMM</name>
<proteinExistence type="predicted"/>
<protein>
    <recommendedName>
        <fullName evidence="3">N-acetyltransferase domain-containing protein</fullName>
    </recommendedName>
</protein>
<dbReference type="EMBL" id="JAWJZI010000005">
    <property type="protein sequence ID" value="MDV5170059.1"/>
    <property type="molecule type" value="Genomic_DNA"/>
</dbReference>
<evidence type="ECO:0000313" key="2">
    <source>
        <dbReference type="Proteomes" id="UP001186452"/>
    </source>
</evidence>
<organism evidence="1 2">
    <name type="scientific">Photobacterium rosenbergii</name>
    <dbReference type="NCBI Taxonomy" id="294936"/>
    <lineage>
        <taxon>Bacteria</taxon>
        <taxon>Pseudomonadati</taxon>
        <taxon>Pseudomonadota</taxon>
        <taxon>Gammaproteobacteria</taxon>
        <taxon>Vibrionales</taxon>
        <taxon>Vibrionaceae</taxon>
        <taxon>Photobacterium</taxon>
    </lineage>
</organism>
<evidence type="ECO:0000313" key="1">
    <source>
        <dbReference type="EMBL" id="MDV5170059.1"/>
    </source>
</evidence>
<accession>A0ABU3ZIW3</accession>